<organism evidence="1 2">
    <name type="scientific">Brevibacillus ruminantium</name>
    <dbReference type="NCBI Taxonomy" id="2950604"/>
    <lineage>
        <taxon>Bacteria</taxon>
        <taxon>Bacillati</taxon>
        <taxon>Bacillota</taxon>
        <taxon>Bacilli</taxon>
        <taxon>Bacillales</taxon>
        <taxon>Paenibacillaceae</taxon>
        <taxon>Brevibacillus</taxon>
    </lineage>
</organism>
<gene>
    <name evidence="1" type="ORF">NDK47_02280</name>
</gene>
<evidence type="ECO:0000313" key="2">
    <source>
        <dbReference type="Proteomes" id="UP001056500"/>
    </source>
</evidence>
<dbReference type="Proteomes" id="UP001056500">
    <property type="component" value="Chromosome"/>
</dbReference>
<protein>
    <submittedName>
        <fullName evidence="1">Spore gernimation protein GerPD</fullName>
    </submittedName>
</protein>
<dbReference type="EMBL" id="CP098755">
    <property type="protein sequence ID" value="USG66183.1"/>
    <property type="molecule type" value="Genomic_DNA"/>
</dbReference>
<keyword evidence="2" id="KW-1185">Reference proteome</keyword>
<proteinExistence type="predicted"/>
<name>A0ABY4WGM4_9BACL</name>
<accession>A0ABY4WGM4</accession>
<dbReference type="RefSeq" id="WP_251873282.1">
    <property type="nucleotide sequence ID" value="NZ_CP098755.1"/>
</dbReference>
<evidence type="ECO:0000313" key="1">
    <source>
        <dbReference type="EMBL" id="USG66183.1"/>
    </source>
</evidence>
<sequence>MNYKMINGDVSVKSIQITNLAGASTVFVGDTNCVSLSMFFEGPPEELIVGVSLGVAPPVRLIPLV</sequence>
<reference evidence="1" key="1">
    <citation type="submission" date="2022-06" db="EMBL/GenBank/DDBJ databases">
        <title>Genome sequencing of Brevibacillus sp. BB3-R1.</title>
        <authorList>
            <person name="Heo J."/>
            <person name="Lee D."/>
            <person name="Won M."/>
            <person name="Han B.-H."/>
            <person name="Hong S.-B."/>
            <person name="Kwon S.-W."/>
        </authorList>
    </citation>
    <scope>NUCLEOTIDE SEQUENCE</scope>
    <source>
        <strain evidence="1">BB3-R1</strain>
    </source>
</reference>